<dbReference type="Gene3D" id="2.60.120.10">
    <property type="entry name" value="Jelly Rolls"/>
    <property type="match status" value="1"/>
</dbReference>
<proteinExistence type="predicted"/>
<dbReference type="SUPFAM" id="SSF51182">
    <property type="entry name" value="RmlC-like cupins"/>
    <property type="match status" value="1"/>
</dbReference>
<keyword evidence="4" id="KW-0223">Dioxygenase</keyword>
<evidence type="ECO:0000256" key="1">
    <source>
        <dbReference type="ARBA" id="ARBA00022723"/>
    </source>
</evidence>
<comment type="caution">
    <text evidence="4">The sequence shown here is derived from an EMBL/GenBank/DDBJ whole genome shotgun (WGS) entry which is preliminary data.</text>
</comment>
<accession>A0A9Q0YN83</accession>
<gene>
    <name evidence="4" type="ORF">HOLleu_33142</name>
</gene>
<dbReference type="Proteomes" id="UP001152320">
    <property type="component" value="Chromosome 17"/>
</dbReference>
<dbReference type="GO" id="GO:0005739">
    <property type="term" value="C:mitochondrion"/>
    <property type="evidence" value="ECO:0007669"/>
    <property type="project" value="TreeGrafter"/>
</dbReference>
<keyword evidence="5" id="KW-1185">Reference proteome</keyword>
<dbReference type="InterPro" id="IPR012864">
    <property type="entry name" value="PCO/ADO"/>
</dbReference>
<dbReference type="OrthoDB" id="271433at2759"/>
<name>A0A9Q0YN83_HOLLE</name>
<reference evidence="4" key="1">
    <citation type="submission" date="2021-10" db="EMBL/GenBank/DDBJ databases">
        <title>Tropical sea cucumber genome reveals ecological adaptation and Cuvierian tubules defense mechanism.</title>
        <authorList>
            <person name="Chen T."/>
        </authorList>
    </citation>
    <scope>NUCLEOTIDE SEQUENCE</scope>
    <source>
        <strain evidence="4">Nanhai2018</strain>
        <tissue evidence="4">Muscle</tissue>
    </source>
</reference>
<dbReference type="InterPro" id="IPR011051">
    <property type="entry name" value="RmlC_Cupin_sf"/>
</dbReference>
<protein>
    <submittedName>
        <fullName evidence="4">2-aminoethanethiol dioxygenase</fullName>
    </submittedName>
</protein>
<evidence type="ECO:0000256" key="2">
    <source>
        <dbReference type="ARBA" id="ARBA00023002"/>
    </source>
</evidence>
<dbReference type="InterPro" id="IPR014710">
    <property type="entry name" value="RmlC-like_jellyroll"/>
</dbReference>
<keyword evidence="2" id="KW-0560">Oxidoreductase</keyword>
<dbReference type="AlphaFoldDB" id="A0A9Q0YN83"/>
<evidence type="ECO:0000313" key="4">
    <source>
        <dbReference type="EMBL" id="KAJ8025553.1"/>
    </source>
</evidence>
<evidence type="ECO:0000256" key="3">
    <source>
        <dbReference type="ARBA" id="ARBA00023004"/>
    </source>
</evidence>
<organism evidence="4 5">
    <name type="scientific">Holothuria leucospilota</name>
    <name type="common">Black long sea cucumber</name>
    <name type="synonym">Mertensiothuria leucospilota</name>
    <dbReference type="NCBI Taxonomy" id="206669"/>
    <lineage>
        <taxon>Eukaryota</taxon>
        <taxon>Metazoa</taxon>
        <taxon>Echinodermata</taxon>
        <taxon>Eleutherozoa</taxon>
        <taxon>Echinozoa</taxon>
        <taxon>Holothuroidea</taxon>
        <taxon>Aspidochirotacea</taxon>
        <taxon>Aspidochirotida</taxon>
        <taxon>Holothuriidae</taxon>
        <taxon>Holothuria</taxon>
    </lineage>
</organism>
<dbReference type="EMBL" id="JAIZAY010000017">
    <property type="protein sequence ID" value="KAJ8025553.1"/>
    <property type="molecule type" value="Genomic_DNA"/>
</dbReference>
<evidence type="ECO:0000313" key="5">
    <source>
        <dbReference type="Proteomes" id="UP001152320"/>
    </source>
</evidence>
<keyword evidence="1" id="KW-0479">Metal-binding</keyword>
<dbReference type="GO" id="GO:0046872">
    <property type="term" value="F:metal ion binding"/>
    <property type="evidence" value="ECO:0007669"/>
    <property type="project" value="UniProtKB-KW"/>
</dbReference>
<dbReference type="Pfam" id="PF07847">
    <property type="entry name" value="PCO_ADO"/>
    <property type="match status" value="1"/>
</dbReference>
<keyword evidence="3" id="KW-0408">Iron</keyword>
<dbReference type="PANTHER" id="PTHR22966">
    <property type="entry name" value="2-AMINOETHANETHIOL DIOXYGENASE"/>
    <property type="match status" value="1"/>
</dbReference>
<sequence length="245" mass="27689">MSALESVVRLAWDTFRFSTNDKAGLLQKVKEIQGRAAALKIEDVGITEWQVKKLGPEREQGCAEIRAPVGYIEVFEDDLLAVGAFMLKSNVAMPLHNHPTMHGVLKVLHGSVKIKSFDILEKGSDEKLPFFRNSDFQPSLEDLEKLRFSSESEYTVDSEPCLVTPVEGNIHCLESVGGPAIFLDFISPPYNPSLGRDCYYYKELTVDEDDPNFDKNVVWAKQIECPRTYYCVKLDYLGPEIDMDK</sequence>
<dbReference type="PANTHER" id="PTHR22966:SF61">
    <property type="entry name" value="2-AMINOETHANETHIOL DIOXYGENASE"/>
    <property type="match status" value="1"/>
</dbReference>
<dbReference type="GO" id="GO:0016702">
    <property type="term" value="F:oxidoreductase activity, acting on single donors with incorporation of molecular oxygen, incorporation of two atoms of oxygen"/>
    <property type="evidence" value="ECO:0007669"/>
    <property type="project" value="InterPro"/>
</dbReference>
<dbReference type="CDD" id="cd20289">
    <property type="entry name" value="cupin_ADO"/>
    <property type="match status" value="1"/>
</dbReference>